<evidence type="ECO:0000313" key="1">
    <source>
        <dbReference type="EMBL" id="MCE7007279.1"/>
    </source>
</evidence>
<evidence type="ECO:0000313" key="2">
    <source>
        <dbReference type="Proteomes" id="UP001521150"/>
    </source>
</evidence>
<organism evidence="1 2">
    <name type="scientific">Kibdelosporangium philippinense</name>
    <dbReference type="NCBI Taxonomy" id="211113"/>
    <lineage>
        <taxon>Bacteria</taxon>
        <taxon>Bacillati</taxon>
        <taxon>Actinomycetota</taxon>
        <taxon>Actinomycetes</taxon>
        <taxon>Pseudonocardiales</taxon>
        <taxon>Pseudonocardiaceae</taxon>
        <taxon>Kibdelosporangium</taxon>
    </lineage>
</organism>
<protein>
    <submittedName>
        <fullName evidence="1">Uncharacterized protein</fullName>
    </submittedName>
</protein>
<proteinExistence type="predicted"/>
<gene>
    <name evidence="1" type="ORF">LWC34_31315</name>
</gene>
<dbReference type="EMBL" id="JAJVCN010000002">
    <property type="protein sequence ID" value="MCE7007279.1"/>
    <property type="molecule type" value="Genomic_DNA"/>
</dbReference>
<accession>A0ABS8ZHJ0</accession>
<keyword evidence="2" id="KW-1185">Reference proteome</keyword>
<dbReference type="RefSeq" id="WP_233728664.1">
    <property type="nucleotide sequence ID" value="NZ_JAJVCN010000002.1"/>
</dbReference>
<reference evidence="1 2" key="1">
    <citation type="submission" date="2021-12" db="EMBL/GenBank/DDBJ databases">
        <title>Genome sequence of Kibdelosporangium philippinense ATCC 49844.</title>
        <authorList>
            <person name="Fedorov E.A."/>
            <person name="Omeragic M."/>
            <person name="Shalygina K.F."/>
            <person name="Maclea K.S."/>
        </authorList>
    </citation>
    <scope>NUCLEOTIDE SEQUENCE [LARGE SCALE GENOMIC DNA]</scope>
    <source>
        <strain evidence="1 2">ATCC 49844</strain>
    </source>
</reference>
<sequence>MTVRSPHAASTEVEVVGSRRWPEVSDADEAVIGLSVDQSSPVCCLGNSVGSAVVQSERVWRSPARSTASAVAAAAADRAVQPVLSARADLATLLLSGRAALGSIIRP</sequence>
<dbReference type="Proteomes" id="UP001521150">
    <property type="component" value="Unassembled WGS sequence"/>
</dbReference>
<comment type="caution">
    <text evidence="1">The sequence shown here is derived from an EMBL/GenBank/DDBJ whole genome shotgun (WGS) entry which is preliminary data.</text>
</comment>
<name>A0ABS8ZHJ0_9PSEU</name>